<dbReference type="InterPro" id="IPR052021">
    <property type="entry name" value="Type-I_RS_S_subunit"/>
</dbReference>
<reference evidence="5" key="2">
    <citation type="submission" date="2023-01" db="EMBL/GenBank/DDBJ databases">
        <authorList>
            <person name="Hamerlinck H."/>
            <person name="Aerssens A."/>
            <person name="Boelens J."/>
            <person name="Messiaen A.-S."/>
            <person name="Vandendriessche S."/>
            <person name="Velghe A."/>
            <person name="Verhasselt B."/>
            <person name="Leroux-Roels I."/>
        </authorList>
    </citation>
    <scope>NUCLEOTIDE SEQUENCE</scope>
    <source>
        <strain evidence="5">UZG-GERCF-220920-Env23</strain>
    </source>
</reference>
<dbReference type="Gene3D" id="3.90.220.20">
    <property type="entry name" value="DNA methylase specificity domains"/>
    <property type="match status" value="2"/>
</dbReference>
<keyword evidence="2" id="KW-0680">Restriction system</keyword>
<feature type="domain" description="Type I restriction modification DNA specificity" evidence="4">
    <location>
        <begin position="10"/>
        <end position="169"/>
    </location>
</feature>
<dbReference type="SUPFAM" id="SSF116734">
    <property type="entry name" value="DNA methylase specificity domain"/>
    <property type="match status" value="2"/>
</dbReference>
<feature type="domain" description="Type I restriction modification DNA specificity" evidence="4">
    <location>
        <begin position="251"/>
        <end position="390"/>
    </location>
</feature>
<dbReference type="GO" id="GO:0003677">
    <property type="term" value="F:DNA binding"/>
    <property type="evidence" value="ECO:0007669"/>
    <property type="project" value="UniProtKB-KW"/>
</dbReference>
<dbReference type="GO" id="GO:0009307">
    <property type="term" value="P:DNA restriction-modification system"/>
    <property type="evidence" value="ECO:0007669"/>
    <property type="project" value="UniProtKB-KW"/>
</dbReference>
<dbReference type="Proteomes" id="UP001169985">
    <property type="component" value="Unassembled WGS sequence"/>
</dbReference>
<dbReference type="InterPro" id="IPR000055">
    <property type="entry name" value="Restrct_endonuc_typeI_TRD"/>
</dbReference>
<evidence type="ECO:0000256" key="2">
    <source>
        <dbReference type="ARBA" id="ARBA00022747"/>
    </source>
</evidence>
<dbReference type="EMBL" id="JAQIHS010000013">
    <property type="protein sequence ID" value="MDN4369017.1"/>
    <property type="molecule type" value="Genomic_DNA"/>
</dbReference>
<comment type="caution">
    <text evidence="5">The sequence shown here is derived from an EMBL/GenBank/DDBJ whole genome shotgun (WGS) entry which is preliminary data.</text>
</comment>
<protein>
    <submittedName>
        <fullName evidence="5">Restriction endonuclease subunit S</fullName>
        <ecNumber evidence="5">3.1.21.-</ecNumber>
    </submittedName>
</protein>
<dbReference type="Pfam" id="PF01420">
    <property type="entry name" value="Methylase_S"/>
    <property type="match status" value="2"/>
</dbReference>
<sequence length="456" mass="50569">MSFEIPFSHIAEIIMGQSPKGEEVNNEGIGLPLLNGPTEFTDRYPAPVQHTAYAKKISLPGDILFCVRGSTTGRMNYSDQKYCIGRGLAAIRGRNGYPTPYVKAVLETYLPKLLAAATGSTFPNVSKDLINNIPVSVLPVENTCNISKLIELQEEKVFTNNQINQTLEQMAQALFKSWFVNFEPVKAKMAVLEAGGSQEDATLAAMTVISGKDSDALVVFEREHPEQYAELKATAELFPSTMQESELGEIPEGWLVKPLGDSLEIKRGGSPRPIKDFIRPTGYPWVKIADATASTSPFLFKTSEFIKEEGLKKTVYLRKGDLILSNSATPGLPKFLQLDACIHDGWLYFPKISNYTNTYLYFLFLKIRRELVAKGNGSVFTNLKTDILREHLAVLPEYKIVNRFSVLALSYLDAIKANELTINSLSCLRDTLLPKLLSGEITLPEAEQTISEAENV</sequence>
<dbReference type="PANTHER" id="PTHR30408">
    <property type="entry name" value="TYPE-1 RESTRICTION ENZYME ECOKI SPECIFICITY PROTEIN"/>
    <property type="match status" value="1"/>
</dbReference>
<evidence type="ECO:0000313" key="6">
    <source>
        <dbReference type="Proteomes" id="UP001169985"/>
    </source>
</evidence>
<gene>
    <name evidence="5" type="ORF">PEY55_12060</name>
</gene>
<evidence type="ECO:0000256" key="3">
    <source>
        <dbReference type="ARBA" id="ARBA00023125"/>
    </source>
</evidence>
<keyword evidence="5" id="KW-0540">Nuclease</keyword>
<dbReference type="EC" id="3.1.21.-" evidence="5"/>
<evidence type="ECO:0000313" key="5">
    <source>
        <dbReference type="EMBL" id="MDN4369017.1"/>
    </source>
</evidence>
<dbReference type="CDD" id="cd17496">
    <property type="entry name" value="RMtype1_S_BliBORF2384P-TRD1-CR1_like"/>
    <property type="match status" value="1"/>
</dbReference>
<name>A0AAW7LRM1_9ENTR</name>
<dbReference type="GO" id="GO:0016787">
    <property type="term" value="F:hydrolase activity"/>
    <property type="evidence" value="ECO:0007669"/>
    <property type="project" value="UniProtKB-KW"/>
</dbReference>
<proteinExistence type="inferred from homology"/>
<dbReference type="CDD" id="cd17283">
    <property type="entry name" value="RMtype1_S_Hpy180ORF7835P_TRD2-CR2_like"/>
    <property type="match status" value="1"/>
</dbReference>
<dbReference type="GO" id="GO:0004519">
    <property type="term" value="F:endonuclease activity"/>
    <property type="evidence" value="ECO:0007669"/>
    <property type="project" value="UniProtKB-KW"/>
</dbReference>
<evidence type="ECO:0000259" key="4">
    <source>
        <dbReference type="Pfam" id="PF01420"/>
    </source>
</evidence>
<evidence type="ECO:0000256" key="1">
    <source>
        <dbReference type="ARBA" id="ARBA00010923"/>
    </source>
</evidence>
<keyword evidence="5" id="KW-0378">Hydrolase</keyword>
<keyword evidence="3" id="KW-0238">DNA-binding</keyword>
<organism evidence="5 6">
    <name type="scientific">Citrobacter portucalensis</name>
    <dbReference type="NCBI Taxonomy" id="1639133"/>
    <lineage>
        <taxon>Bacteria</taxon>
        <taxon>Pseudomonadati</taxon>
        <taxon>Pseudomonadota</taxon>
        <taxon>Gammaproteobacteria</taxon>
        <taxon>Enterobacterales</taxon>
        <taxon>Enterobacteriaceae</taxon>
        <taxon>Citrobacter</taxon>
        <taxon>Citrobacter freundii complex</taxon>
    </lineage>
</organism>
<reference evidence="5" key="1">
    <citation type="journal article" date="2023" name="Antimicrob Resist Infect Control">
        <title>Sanitary installations and wastewater plumbing as reservoir for the long-term circulation and transmission of carbapenemase producing Citrobacter freundii clones in a hospital setting.</title>
        <authorList>
            <person name="Hamerlinck H."/>
            <person name="Aerssens A."/>
            <person name="Boelens J."/>
            <person name="Dehaene A."/>
            <person name="McMahon M."/>
            <person name="Messiaen A.S."/>
            <person name="Vandendriessche S."/>
            <person name="Velghe A."/>
            <person name="Leroux-Roels I."/>
            <person name="Verhasselt B."/>
        </authorList>
    </citation>
    <scope>NUCLEOTIDE SEQUENCE</scope>
    <source>
        <strain evidence="5">UZG-GERCF-220920-Env23</strain>
    </source>
</reference>
<accession>A0AAW7LRM1</accession>
<dbReference type="AlphaFoldDB" id="A0AAW7LRM1"/>
<dbReference type="InterPro" id="IPR044946">
    <property type="entry name" value="Restrct_endonuc_typeI_TRD_sf"/>
</dbReference>
<keyword evidence="5" id="KW-0255">Endonuclease</keyword>
<comment type="similarity">
    <text evidence="1">Belongs to the type-I restriction system S methylase family.</text>
</comment>
<dbReference type="PANTHER" id="PTHR30408:SF13">
    <property type="entry name" value="TYPE I RESTRICTION ENZYME HINDI SPECIFICITY SUBUNIT"/>
    <property type="match status" value="1"/>
</dbReference>
<dbReference type="RefSeq" id="WP_301147283.1">
    <property type="nucleotide sequence ID" value="NZ_JAGYXP010000003.1"/>
</dbReference>